<keyword evidence="4" id="KW-0539">Nucleus</keyword>
<feature type="region of interest" description="Disordered" evidence="6">
    <location>
        <begin position="1670"/>
        <end position="1694"/>
    </location>
</feature>
<dbReference type="SUPFAM" id="SSF48371">
    <property type="entry name" value="ARM repeat"/>
    <property type="match status" value="2"/>
</dbReference>
<evidence type="ECO:0000256" key="1">
    <source>
        <dbReference type="ARBA" id="ARBA00004123"/>
    </source>
</evidence>
<dbReference type="InterPro" id="IPR032682">
    <property type="entry name" value="Cnd1_C"/>
</dbReference>
<keyword evidence="3" id="KW-0498">Mitosis</keyword>
<feature type="region of interest" description="Disordered" evidence="6">
    <location>
        <begin position="336"/>
        <end position="363"/>
    </location>
</feature>
<evidence type="ECO:0000256" key="2">
    <source>
        <dbReference type="ARBA" id="ARBA00022618"/>
    </source>
</evidence>
<dbReference type="GO" id="GO:0010032">
    <property type="term" value="P:meiotic chromosome condensation"/>
    <property type="evidence" value="ECO:0007669"/>
    <property type="project" value="TreeGrafter"/>
</dbReference>
<feature type="compositionally biased region" description="Low complexity" evidence="6">
    <location>
        <begin position="1681"/>
        <end position="1690"/>
    </location>
</feature>
<dbReference type="GO" id="GO:0042393">
    <property type="term" value="F:histone binding"/>
    <property type="evidence" value="ECO:0007669"/>
    <property type="project" value="TreeGrafter"/>
</dbReference>
<feature type="compositionally biased region" description="Basic residues" evidence="6">
    <location>
        <begin position="1827"/>
        <end position="1842"/>
    </location>
</feature>
<evidence type="ECO:0000256" key="4">
    <source>
        <dbReference type="ARBA" id="ARBA00023242"/>
    </source>
</evidence>
<organism evidence="8 9">
    <name type="scientific">Theileria orientalis</name>
    <dbReference type="NCBI Taxonomy" id="68886"/>
    <lineage>
        <taxon>Eukaryota</taxon>
        <taxon>Sar</taxon>
        <taxon>Alveolata</taxon>
        <taxon>Apicomplexa</taxon>
        <taxon>Aconoidasida</taxon>
        <taxon>Piroplasmida</taxon>
        <taxon>Theileriidae</taxon>
        <taxon>Theileria</taxon>
    </lineage>
</organism>
<dbReference type="InterPro" id="IPR026971">
    <property type="entry name" value="CND1/NCAPD3"/>
</dbReference>
<dbReference type="GO" id="GO:0005634">
    <property type="term" value="C:nucleus"/>
    <property type="evidence" value="ECO:0007669"/>
    <property type="project" value="UniProtKB-SubCell"/>
</dbReference>
<evidence type="ECO:0000256" key="5">
    <source>
        <dbReference type="ARBA" id="ARBA00023306"/>
    </source>
</evidence>
<protein>
    <submittedName>
        <fullName evidence="8">Condensin subunit</fullName>
    </submittedName>
</protein>
<evidence type="ECO:0000256" key="3">
    <source>
        <dbReference type="ARBA" id="ARBA00022776"/>
    </source>
</evidence>
<feature type="compositionally biased region" description="Low complexity" evidence="6">
    <location>
        <begin position="352"/>
        <end position="363"/>
    </location>
</feature>
<dbReference type="Pfam" id="PF12717">
    <property type="entry name" value="Cnd1"/>
    <property type="match status" value="1"/>
</dbReference>
<feature type="compositionally biased region" description="Low complexity" evidence="6">
    <location>
        <begin position="701"/>
        <end position="716"/>
    </location>
</feature>
<reference evidence="8" key="1">
    <citation type="submission" date="2022-07" db="EMBL/GenBank/DDBJ databases">
        <title>Evaluation of T. orientalis genome assembly methods using nanopore sequencing and analysis of variation between genomes.</title>
        <authorList>
            <person name="Yam J."/>
            <person name="Micallef M.L."/>
            <person name="Liu M."/>
            <person name="Djordjevic S.P."/>
            <person name="Bogema D.R."/>
            <person name="Jenkins C."/>
        </authorList>
    </citation>
    <scope>NUCLEOTIDE SEQUENCE</scope>
    <source>
        <strain evidence="8">Goon Nure</strain>
    </source>
</reference>
<keyword evidence="5" id="KW-0131">Cell cycle</keyword>
<evidence type="ECO:0000313" key="9">
    <source>
        <dbReference type="Proteomes" id="UP000244811"/>
    </source>
</evidence>
<feature type="compositionally biased region" description="Basic residues" evidence="6">
    <location>
        <begin position="1739"/>
        <end position="1756"/>
    </location>
</feature>
<dbReference type="GO" id="GO:0000779">
    <property type="term" value="C:condensed chromosome, centromeric region"/>
    <property type="evidence" value="ECO:0007669"/>
    <property type="project" value="TreeGrafter"/>
</dbReference>
<feature type="compositionally biased region" description="Basic and acidic residues" evidence="6">
    <location>
        <begin position="911"/>
        <end position="920"/>
    </location>
</feature>
<feature type="region of interest" description="Disordered" evidence="6">
    <location>
        <begin position="1732"/>
        <end position="1842"/>
    </location>
</feature>
<dbReference type="Proteomes" id="UP000244811">
    <property type="component" value="Chromosome 4"/>
</dbReference>
<feature type="region of interest" description="Disordered" evidence="6">
    <location>
        <begin position="661"/>
        <end position="716"/>
    </location>
</feature>
<dbReference type="GO" id="GO:0000796">
    <property type="term" value="C:condensin complex"/>
    <property type="evidence" value="ECO:0007669"/>
    <property type="project" value="TreeGrafter"/>
</dbReference>
<feature type="compositionally biased region" description="Polar residues" evidence="6">
    <location>
        <begin position="921"/>
        <end position="936"/>
    </location>
</feature>
<keyword evidence="2" id="KW-0132">Cell division</keyword>
<dbReference type="EMBL" id="CP056072">
    <property type="protein sequence ID" value="UKK02616.2"/>
    <property type="molecule type" value="Genomic_DNA"/>
</dbReference>
<dbReference type="PANTHER" id="PTHR14222">
    <property type="entry name" value="CONDENSIN"/>
    <property type="match status" value="1"/>
</dbReference>
<gene>
    <name evidence="8" type="ORF">MACK_002710</name>
</gene>
<feature type="compositionally biased region" description="Acidic residues" evidence="6">
    <location>
        <begin position="1807"/>
        <end position="1822"/>
    </location>
</feature>
<feature type="compositionally biased region" description="Acidic residues" evidence="6">
    <location>
        <begin position="1760"/>
        <end position="1771"/>
    </location>
</feature>
<dbReference type="GO" id="GO:0051301">
    <property type="term" value="P:cell division"/>
    <property type="evidence" value="ECO:0007669"/>
    <property type="project" value="UniProtKB-KW"/>
</dbReference>
<evidence type="ECO:0000313" key="8">
    <source>
        <dbReference type="EMBL" id="UKK02616.2"/>
    </source>
</evidence>
<feature type="domain" description="Condensin complex subunit 1 C-terminal" evidence="7">
    <location>
        <begin position="1371"/>
        <end position="1543"/>
    </location>
</feature>
<evidence type="ECO:0000259" key="7">
    <source>
        <dbReference type="Pfam" id="PF12717"/>
    </source>
</evidence>
<feature type="region of interest" description="Disordered" evidence="6">
    <location>
        <begin position="909"/>
        <end position="936"/>
    </location>
</feature>
<name>A0A976QTV1_THEOR</name>
<sequence length="1842" mass="208809">MDSVQSGLRIFEIPETLDWRSLLRPPGAEYVNYLDASEADDPETWSEADVSSALEVLSQSNFKSLGDCLNILSPELFHVIFNLNRYYANLEKQNQILLCQFISSLCTKVQVVLESIPPKPYANSREASENVIYKEFVGKISSVMSSVTYIEDIDDDMSENVGGRSDEVTVSPKSLGLVLRSLINVSVFLLGMCYNFVTTFEKSEGNATFELSKEKAKRGKKSKKDEKGSKVNTMAIEALIDGMMTCCKYNLKIPYLSDYGGTSRPSVPMLRMLFQTLISTISLDEEVHTVSNTMLHSIARIIRIIFSTMQSSRVNHTFNNEAPVPVGSGVVEVQDSEEGQSDYGDNSDHSSDSQMDNASSSNAGAVEDMDVDKLIESDYEHEWMSMLIDEMKKPHCHVIVDVLDLLKDSNIPNIIVNELFFNIKENYSSQISNTNQLVSSQVQNEFTNIGLFFEKMAKKVPCVVLSNISQLKQLFDVPCYALRKSIMESIKLLIILSKYYDGAGADEASLEMEVDKMIDRENSFESGRMSKDGEKYKMKVSKLCCRNREMLLEIIISRQFDTYMYARASVLKVLHDLVEADALPVRKYSLVVSFATSRLMDKGSQVRQRALSLVSLIVDVVTNAKFLLALDTHKLTHELRIIESNTKKVNYLLSQHTMRKYSLNTPKQNSPKRSGSRSRASSPRRSGETSRESTPRKDSIGKNSSRSSNKGNSSRSISRQESVEFVDVVEYDYEEVLTELKNDFGSKVLDNLDELYSKLELAKELYTDALEISERVDVCLELCKRLLRSPTETDQKASIKFICSCHLLGLQKATQMLPLVWSLSWSNNQSVVESVLLEFKNVYFQNQQNSLHQTCNMLIDLINTGDLTCLSSVEKIFQINQNKHQLLNINLNQLIPLLIQIATTNSIDAGRPSKQERSRDNSNAVTDSINGHSSNSGSVNTINKDLVRCKTSLNLIKIILSSSQSAYSSGENKDLTNAVENDPGKQSRRVSVEKYNWDMGIFNGILSRYKEDILLEVCQILIYVSNEAGLKEFVQKILKMFIEYFGTRNFNWFQISQIVIDLTFVHLSSPMSIWSSIIKELLLQLTSEQYDINGYLLDDKGNHNGYDNGDHTDYVNGTNHNDTDNDKTDVRKLSQLVFIAGHVAIRSMIYVEKVQNDLKVARSQLNEDELENNMGLATKDEKDREFFDNIIENKLVNDNLLGGPMFQIIVNTLVNPQKFVHPNETQGSINYFDHLYGKSMDAVVKGHHVNNIDGDDNSGKNSSEAGVNGKSEAIVLVEEETRPVHSCLECNILFICSVISICKFATISKNFCNIKFKERTIIQIIITLLVSTADCGTRVGTDATQNTNINNANISGNENINKKQGDILNILKCNLLICYGDLLVRHPNVLEPMNDYVFKLLSYPVNEVRETAILVFSHLVMNDMIKPKGRLLDNIMFLTQDTNEKIANYARVFLNEIHRKNPNTIYNCFPEMLSTLSQPSSLYYNITNRAEGDQVDGEIGENSDFHGIKTNLKILNEVFNFVKNDKQEHLVEKICLRLNKAKTIFATAIYINALLLINYDEKNIVKLSKSLNMLRQLLSESQPLLAALWIIHKRIKSSKVQKVQGQVDIKEVAEEMINKVKNVLGQGKATMLIRASQFSEQIIDLLNSGNYTSANLRTLFDREKQKESLLRVKKEEEDELSSNSGSYESNNEADDMIRGEYSQNWKDQSYSESQQAFSNDDMSNVNTQDQFREQMSNNRGKKGPGRKRNAQRRKARAIVESDDDSDEFEEEEQKKLDEVVEEYTQKSKRATRGKTKKNYDEYLFESSENEDFEEENSESEDDGEHKSGKRKSNRGRKKRANK</sequence>
<accession>A0A976QTV1</accession>
<evidence type="ECO:0000256" key="6">
    <source>
        <dbReference type="SAM" id="MobiDB-lite"/>
    </source>
</evidence>
<feature type="compositionally biased region" description="Low complexity" evidence="6">
    <location>
        <begin position="671"/>
        <end position="684"/>
    </location>
</feature>
<dbReference type="PANTHER" id="PTHR14222:SF2">
    <property type="entry name" value="CONDENSIN COMPLEX SUBUNIT 1"/>
    <property type="match status" value="1"/>
</dbReference>
<comment type="subcellular location">
    <subcellularLocation>
        <location evidence="1">Nucleus</location>
    </subcellularLocation>
</comment>
<feature type="compositionally biased region" description="Basic residues" evidence="6">
    <location>
        <begin position="1786"/>
        <end position="1796"/>
    </location>
</feature>
<dbReference type="GO" id="GO:0007076">
    <property type="term" value="P:mitotic chromosome condensation"/>
    <property type="evidence" value="ECO:0007669"/>
    <property type="project" value="InterPro"/>
</dbReference>
<dbReference type="InterPro" id="IPR016024">
    <property type="entry name" value="ARM-type_fold"/>
</dbReference>
<proteinExistence type="predicted"/>
<feature type="compositionally biased region" description="Basic and acidic residues" evidence="6">
    <location>
        <begin position="685"/>
        <end position="700"/>
    </location>
</feature>